<evidence type="ECO:0000256" key="6">
    <source>
        <dbReference type="ARBA" id="ARBA00022968"/>
    </source>
</evidence>
<sequence length="571" mass="60021">MVLYRPPMNTHKVTTMIQSGRTGVTIAWAASSAQKEGRNAFRARTAPAPMATKKITVLDEGAPLLGAGLPPIRTKVGAPSPGGAHASRRAHGAATNGTTRSTMGAFAAAVLLVTGAGGAAYRYRTHQLQAGEMSVVAQRTLAKLQEKPQWCNSCAVVIPTDTYSGKGWGQQIDAADCVVRFNDRTPNTLSPEDLGMKDSIRVISGDGPGNPAWTSPCAAADGCEREFVTYDVSSDPNALRTLADAPEIELMSVLAGLLNTGDPHVALRNYATTNAYPSVPTWASAGFVAINALKHPRMCGSLAIYGVNALKSMHRADAEDATGTHDYPLEHHLMREAVEAKAPGWENVRVVDMDATANEVWSAPDDENLLAYSRVTTMYTPPTHLVPTSAEPKGLDKLRVDPVAAGDDGIRSGDLPDPNPGSGVGGVQRSSGDADAPVAGLAMKNARANARTRASTASVDTRGSSSSSSSSSSSTASTFAKPWTNVESDDDAAAAFAKPWSAGSEPDWSTYDAVNHASAVEHERDWGDVLGAWDEANEAHRAAYVPKKVYRHRGAPTTMAQAGRGLALPGE</sequence>
<evidence type="ECO:0000256" key="1">
    <source>
        <dbReference type="ARBA" id="ARBA00004323"/>
    </source>
</evidence>
<keyword evidence="3" id="KW-0328">Glycosyltransferase</keyword>
<feature type="compositionally biased region" description="Low complexity" evidence="11">
    <location>
        <begin position="445"/>
        <end position="474"/>
    </location>
</feature>
<evidence type="ECO:0000256" key="7">
    <source>
        <dbReference type="ARBA" id="ARBA00022989"/>
    </source>
</evidence>
<comment type="similarity">
    <text evidence="2">Belongs to the glycosyltransferase 29 family.</text>
</comment>
<protein>
    <submittedName>
        <fullName evidence="12">Uncharacterized protein</fullName>
    </submittedName>
</protein>
<evidence type="ECO:0000256" key="9">
    <source>
        <dbReference type="ARBA" id="ARBA00023136"/>
    </source>
</evidence>
<keyword evidence="5" id="KW-0812">Transmembrane</keyword>
<keyword evidence="10" id="KW-0325">Glycoprotein</keyword>
<dbReference type="InParanoid" id="C1FIR9"/>
<evidence type="ECO:0000256" key="11">
    <source>
        <dbReference type="SAM" id="MobiDB-lite"/>
    </source>
</evidence>
<keyword evidence="6" id="KW-0735">Signal-anchor</keyword>
<dbReference type="KEGG" id="mis:MICPUN_63246"/>
<feature type="region of interest" description="Disordered" evidence="11">
    <location>
        <begin position="403"/>
        <end position="479"/>
    </location>
</feature>
<evidence type="ECO:0000313" key="13">
    <source>
        <dbReference type="Proteomes" id="UP000002009"/>
    </source>
</evidence>
<proteinExistence type="inferred from homology"/>
<gene>
    <name evidence="12" type="ORF">MICPUN_63246</name>
</gene>
<reference evidence="12 13" key="1">
    <citation type="journal article" date="2009" name="Science">
        <title>Green evolution and dynamic adaptations revealed by genomes of the marine picoeukaryotes Micromonas.</title>
        <authorList>
            <person name="Worden A.Z."/>
            <person name="Lee J.H."/>
            <person name="Mock T."/>
            <person name="Rouze P."/>
            <person name="Simmons M.P."/>
            <person name="Aerts A.L."/>
            <person name="Allen A.E."/>
            <person name="Cuvelier M.L."/>
            <person name="Derelle E."/>
            <person name="Everett M.V."/>
            <person name="Foulon E."/>
            <person name="Grimwood J."/>
            <person name="Gundlach H."/>
            <person name="Henrissat B."/>
            <person name="Napoli C."/>
            <person name="McDonald S.M."/>
            <person name="Parker M.S."/>
            <person name="Rombauts S."/>
            <person name="Salamov A."/>
            <person name="Von Dassow P."/>
            <person name="Badger J.H."/>
            <person name="Coutinho P.M."/>
            <person name="Demir E."/>
            <person name="Dubchak I."/>
            <person name="Gentemann C."/>
            <person name="Eikrem W."/>
            <person name="Gready J.E."/>
            <person name="John U."/>
            <person name="Lanier W."/>
            <person name="Lindquist E.A."/>
            <person name="Lucas S."/>
            <person name="Mayer K.F."/>
            <person name="Moreau H."/>
            <person name="Not F."/>
            <person name="Otillar R."/>
            <person name="Panaud O."/>
            <person name="Pangilinan J."/>
            <person name="Paulsen I."/>
            <person name="Piegu B."/>
            <person name="Poliakov A."/>
            <person name="Robbens S."/>
            <person name="Schmutz J."/>
            <person name="Toulza E."/>
            <person name="Wyss T."/>
            <person name="Zelensky A."/>
            <person name="Zhou K."/>
            <person name="Armbrust E.V."/>
            <person name="Bhattacharya D."/>
            <person name="Goodenough U.W."/>
            <person name="Van de Peer Y."/>
            <person name="Grigoriev I.V."/>
        </authorList>
    </citation>
    <scope>NUCLEOTIDE SEQUENCE [LARGE SCALE GENOMIC DNA]</scope>
    <source>
        <strain evidence="13">RCC299 / NOUM17</strain>
    </source>
</reference>
<evidence type="ECO:0000256" key="5">
    <source>
        <dbReference type="ARBA" id="ARBA00022692"/>
    </source>
</evidence>
<dbReference type="GeneID" id="8247852"/>
<dbReference type="Pfam" id="PF00777">
    <property type="entry name" value="Glyco_transf_29"/>
    <property type="match status" value="1"/>
</dbReference>
<organism evidence="12 13">
    <name type="scientific">Micromonas commoda (strain RCC299 / NOUM17 / CCMP2709)</name>
    <name type="common">Picoplanktonic green alga</name>
    <dbReference type="NCBI Taxonomy" id="296587"/>
    <lineage>
        <taxon>Eukaryota</taxon>
        <taxon>Viridiplantae</taxon>
        <taxon>Chlorophyta</taxon>
        <taxon>Mamiellophyceae</taxon>
        <taxon>Mamiellales</taxon>
        <taxon>Mamiellaceae</taxon>
        <taxon>Micromonas</taxon>
    </lineage>
</organism>
<comment type="subcellular location">
    <subcellularLocation>
        <location evidence="1">Golgi apparatus membrane</location>
        <topology evidence="1">Single-pass type II membrane protein</topology>
    </subcellularLocation>
</comment>
<evidence type="ECO:0000256" key="3">
    <source>
        <dbReference type="ARBA" id="ARBA00022676"/>
    </source>
</evidence>
<dbReference type="RefSeq" id="XP_002508966.1">
    <property type="nucleotide sequence ID" value="XM_002508920.1"/>
</dbReference>
<dbReference type="GO" id="GO:0000139">
    <property type="term" value="C:Golgi membrane"/>
    <property type="evidence" value="ECO:0007669"/>
    <property type="project" value="UniProtKB-SubCell"/>
</dbReference>
<dbReference type="Gene3D" id="3.90.1480.20">
    <property type="entry name" value="Glycosyl transferase family 29"/>
    <property type="match status" value="1"/>
</dbReference>
<dbReference type="InterPro" id="IPR038578">
    <property type="entry name" value="GT29-like_sf"/>
</dbReference>
<dbReference type="InterPro" id="IPR001675">
    <property type="entry name" value="Glyco_trans_29"/>
</dbReference>
<keyword evidence="7" id="KW-1133">Transmembrane helix</keyword>
<keyword evidence="8" id="KW-0333">Golgi apparatus</keyword>
<dbReference type="GO" id="GO:0008373">
    <property type="term" value="F:sialyltransferase activity"/>
    <property type="evidence" value="ECO:0007669"/>
    <property type="project" value="InterPro"/>
</dbReference>
<evidence type="ECO:0000256" key="2">
    <source>
        <dbReference type="ARBA" id="ARBA00006003"/>
    </source>
</evidence>
<dbReference type="EMBL" id="CP001577">
    <property type="protein sequence ID" value="ACO70224.1"/>
    <property type="molecule type" value="Genomic_DNA"/>
</dbReference>
<keyword evidence="9" id="KW-0472">Membrane</keyword>
<evidence type="ECO:0000256" key="8">
    <source>
        <dbReference type="ARBA" id="ARBA00023034"/>
    </source>
</evidence>
<dbReference type="AlphaFoldDB" id="C1FIR9"/>
<dbReference type="Proteomes" id="UP000002009">
    <property type="component" value="Chromosome 12"/>
</dbReference>
<keyword evidence="13" id="KW-1185">Reference proteome</keyword>
<feature type="region of interest" description="Disordered" evidence="11">
    <location>
        <begin position="76"/>
        <end position="98"/>
    </location>
</feature>
<evidence type="ECO:0000256" key="10">
    <source>
        <dbReference type="ARBA" id="ARBA00023180"/>
    </source>
</evidence>
<accession>C1FIR9</accession>
<evidence type="ECO:0000256" key="4">
    <source>
        <dbReference type="ARBA" id="ARBA00022679"/>
    </source>
</evidence>
<keyword evidence="4" id="KW-0808">Transferase</keyword>
<evidence type="ECO:0000313" key="12">
    <source>
        <dbReference type="EMBL" id="ACO70224.1"/>
    </source>
</evidence>
<name>C1FIR9_MICCC</name>